<evidence type="ECO:0000313" key="7">
    <source>
        <dbReference type="Proteomes" id="UP000504637"/>
    </source>
</evidence>
<evidence type="ECO:0000313" key="8">
    <source>
        <dbReference type="RefSeq" id="XP_033455533.1"/>
    </source>
</evidence>
<dbReference type="CDD" id="cd01941">
    <property type="entry name" value="YeiC_kinase_like"/>
    <property type="match status" value="1"/>
</dbReference>
<accession>A0A6J3LV38</accession>
<dbReference type="PANTHER" id="PTHR42909:SF1">
    <property type="entry name" value="CARBOHYDRATE KINASE PFKB DOMAIN-CONTAINING PROTEIN"/>
    <property type="match status" value="1"/>
</dbReference>
<dbReference type="SUPFAM" id="SSF110581">
    <property type="entry name" value="Indigoidine synthase A-like"/>
    <property type="match status" value="1"/>
</dbReference>
<dbReference type="GO" id="GO:0004730">
    <property type="term" value="F:pseudouridylate synthase activity"/>
    <property type="evidence" value="ECO:0007669"/>
    <property type="project" value="InterPro"/>
</dbReference>
<dbReference type="HAMAP" id="MF_01876">
    <property type="entry name" value="PsiMP_glycosidase"/>
    <property type="match status" value="1"/>
</dbReference>
<reference evidence="8" key="1">
    <citation type="submission" date="2020-01" db="EMBL/GenBank/DDBJ databases">
        <authorList>
            <consortium name="DOE Joint Genome Institute"/>
            <person name="Haridas S."/>
            <person name="Albert R."/>
            <person name="Binder M."/>
            <person name="Bloem J."/>
            <person name="Labutti K."/>
            <person name="Salamov A."/>
            <person name="Andreopoulos B."/>
            <person name="Baker S.E."/>
            <person name="Barry K."/>
            <person name="Bills G."/>
            <person name="Bluhm B.H."/>
            <person name="Cannon C."/>
            <person name="Castanera R."/>
            <person name="Culley D.E."/>
            <person name="Daum C."/>
            <person name="Ezra D."/>
            <person name="Gonzalez J.B."/>
            <person name="Henrissat B."/>
            <person name="Kuo A."/>
            <person name="Liang C."/>
            <person name="Lipzen A."/>
            <person name="Lutzoni F."/>
            <person name="Magnuson J."/>
            <person name="Mondo S."/>
            <person name="Nolan M."/>
            <person name="Ohm R."/>
            <person name="Pangilinan J."/>
            <person name="Park H.-J."/>
            <person name="Ramirez L."/>
            <person name="Alfaro M."/>
            <person name="Sun H."/>
            <person name="Tritt A."/>
            <person name="Yoshinaga Y."/>
            <person name="Zwiers L.-H."/>
            <person name="Turgeon B.G."/>
            <person name="Goodwin S.B."/>
            <person name="Spatafora J.W."/>
            <person name="Crous P.W."/>
            <person name="Grigoriev I.V."/>
        </authorList>
    </citation>
    <scope>NUCLEOTIDE SEQUENCE</scope>
    <source>
        <strain evidence="8">CBS 342.82</strain>
    </source>
</reference>
<keyword evidence="5" id="KW-0326">Glycosidase</keyword>
<dbReference type="GeneID" id="54364692"/>
<dbReference type="SUPFAM" id="SSF53613">
    <property type="entry name" value="Ribokinase-like"/>
    <property type="match status" value="1"/>
</dbReference>
<proteinExistence type="inferred from homology"/>
<reference evidence="8" key="3">
    <citation type="submission" date="2025-08" db="UniProtKB">
        <authorList>
            <consortium name="RefSeq"/>
        </authorList>
    </citation>
    <scope>IDENTIFICATION</scope>
    <source>
        <strain evidence="8">CBS 342.82</strain>
    </source>
</reference>
<dbReference type="RefSeq" id="XP_033455533.1">
    <property type="nucleotide sequence ID" value="XM_033606892.1"/>
</dbReference>
<dbReference type="InterPro" id="IPR029056">
    <property type="entry name" value="Ribokinase-like"/>
</dbReference>
<dbReference type="GO" id="GO:0005737">
    <property type="term" value="C:cytoplasm"/>
    <property type="evidence" value="ECO:0007669"/>
    <property type="project" value="TreeGrafter"/>
</dbReference>
<dbReference type="PANTHER" id="PTHR42909">
    <property type="entry name" value="ZGC:136858"/>
    <property type="match status" value="1"/>
</dbReference>
<evidence type="ECO:0000256" key="3">
    <source>
        <dbReference type="ARBA" id="ARBA00023211"/>
    </source>
</evidence>
<sequence length="831" mass="87649">MLSLRLVNRTCQTSLAAPRTGTRLGVHHTRKWSNSRSNLVKVSEEVQQAIAENRPVVALESTIYTHGFPYPDNLALASRLESLVRLNGGVPATIGIIDGVPKVGLGADDLIRLVSSSSDAGNLMKVSRRDLAFAYRPFNGGTTVSGTMILAHLAGIKVFATGGLGGVHRGAEVTMDVSADLTELGRTPVAVISSGCKSFLDIPKTLEYLETQGVAVATFADGRTGSVDFPAFYTRESGVRSPVVFQDEISAARVIYASHLLGLQSGMVFANPIPEHHSIPFEKMEVSIAQALQEAHAAGATGAKSTPFILAKIKELTGNKSVEANKALVEANVIRGTKVAVALARLERDGSIGLKNEQHSAAEVIGPGPRNYTNDGVPGGPASAIQGSTRSGTLFHNKAIELPDYKPTVFVAGSLAVDLACDFQPRAGSAASTPAPHTSNPARVIQSLGGVGHNVARAAQLMGARVQLCSVVGDDLAGKAALEALNIEKLPSTGIATLEKESGARTAQYVAVNDSSKDLVIAMADMSIIDGDDASLLKTFEARWLPSLQKHKPSHVVLDANWSPKLLSAWLAAAHEISAHVTFEPVSTAKVTKIFQLPPSSSGRGSASVLPVFPLPQIHLLTPNDHELAALHAFASSSSVSLGNNPHHFSRDDWWRVINAFGIPDTGARAKLCLATSKALVDQGIPQQCLQLLPFFPVIAAKLGRQGVLLVQVLPAGDPRLQKAEYAEFMLSRNPTAGAEEEPNGSESIGGVYMRLFPPPEEIPAEEIRSVNGVGDTFAGALVAGLARGKENGRETHVEDLVDLAQRAAGLTLRSLEAVSGEVASLKSLLN</sequence>
<evidence type="ECO:0000259" key="6">
    <source>
        <dbReference type="Pfam" id="PF00294"/>
    </source>
</evidence>
<evidence type="ECO:0000256" key="1">
    <source>
        <dbReference type="ARBA" id="ARBA00022723"/>
    </source>
</evidence>
<evidence type="ECO:0000256" key="5">
    <source>
        <dbReference type="ARBA" id="ARBA00023295"/>
    </source>
</evidence>
<dbReference type="InterPro" id="IPR022830">
    <property type="entry name" value="Indigdn_synthA-like"/>
</dbReference>
<dbReference type="Proteomes" id="UP000504637">
    <property type="component" value="Unplaced"/>
</dbReference>
<keyword evidence="4" id="KW-0456">Lyase</keyword>
<dbReference type="Pfam" id="PF00294">
    <property type="entry name" value="PfkB"/>
    <property type="match status" value="2"/>
</dbReference>
<protein>
    <recommendedName>
        <fullName evidence="6">Carbohydrate kinase PfkB domain-containing protein</fullName>
    </recommendedName>
</protein>
<evidence type="ECO:0000256" key="2">
    <source>
        <dbReference type="ARBA" id="ARBA00022801"/>
    </source>
</evidence>
<feature type="domain" description="Carbohydrate kinase PfkB" evidence="6">
    <location>
        <begin position="762"/>
        <end position="818"/>
    </location>
</feature>
<keyword evidence="7" id="KW-1185">Reference proteome</keyword>
<dbReference type="Gene3D" id="3.40.1190.20">
    <property type="match status" value="1"/>
</dbReference>
<dbReference type="Gene3D" id="3.40.1790.10">
    <property type="entry name" value="Indigoidine synthase domain"/>
    <property type="match status" value="1"/>
</dbReference>
<keyword evidence="1" id="KW-0479">Metal-binding</keyword>
<gene>
    <name evidence="8" type="ORF">K489DRAFT_396923</name>
</gene>
<keyword evidence="2" id="KW-0378">Hydrolase</keyword>
<dbReference type="GO" id="GO:0046872">
    <property type="term" value="F:metal ion binding"/>
    <property type="evidence" value="ECO:0007669"/>
    <property type="project" value="UniProtKB-KW"/>
</dbReference>
<reference evidence="8" key="2">
    <citation type="submission" date="2020-04" db="EMBL/GenBank/DDBJ databases">
        <authorList>
            <consortium name="NCBI Genome Project"/>
        </authorList>
    </citation>
    <scope>NUCLEOTIDE SEQUENCE</scope>
    <source>
        <strain evidence="8">CBS 342.82</strain>
    </source>
</reference>
<evidence type="ECO:0000256" key="4">
    <source>
        <dbReference type="ARBA" id="ARBA00023239"/>
    </source>
</evidence>
<dbReference type="InterPro" id="IPR011611">
    <property type="entry name" value="PfkB_dom"/>
</dbReference>
<dbReference type="InterPro" id="IPR007342">
    <property type="entry name" value="PsuG"/>
</dbReference>
<dbReference type="AlphaFoldDB" id="A0A6J3LV38"/>
<dbReference type="Pfam" id="PF04227">
    <property type="entry name" value="Indigoidine_A"/>
    <property type="match status" value="1"/>
</dbReference>
<keyword evidence="3" id="KW-0464">Manganese</keyword>
<feature type="domain" description="Carbohydrate kinase PfkB" evidence="6">
    <location>
        <begin position="435"/>
        <end position="631"/>
    </location>
</feature>
<dbReference type="OrthoDB" id="198885at2759"/>
<organism evidence="8">
    <name type="scientific">Dissoconium aciculare CBS 342.82</name>
    <dbReference type="NCBI Taxonomy" id="1314786"/>
    <lineage>
        <taxon>Eukaryota</taxon>
        <taxon>Fungi</taxon>
        <taxon>Dikarya</taxon>
        <taxon>Ascomycota</taxon>
        <taxon>Pezizomycotina</taxon>
        <taxon>Dothideomycetes</taxon>
        <taxon>Dothideomycetidae</taxon>
        <taxon>Mycosphaerellales</taxon>
        <taxon>Dissoconiaceae</taxon>
        <taxon>Dissoconium</taxon>
    </lineage>
</organism>
<dbReference type="GO" id="GO:0016798">
    <property type="term" value="F:hydrolase activity, acting on glycosyl bonds"/>
    <property type="evidence" value="ECO:0007669"/>
    <property type="project" value="UniProtKB-KW"/>
</dbReference>
<name>A0A6J3LV38_9PEZI</name>